<evidence type="ECO:0000256" key="4">
    <source>
        <dbReference type="ARBA" id="ARBA00022807"/>
    </source>
</evidence>
<evidence type="ECO:0000313" key="7">
    <source>
        <dbReference type="EMBL" id="NKZ24692.1"/>
    </source>
</evidence>
<comment type="caution">
    <text evidence="7">The sequence shown here is derived from an EMBL/GenBank/DDBJ whole genome shotgun (WGS) entry which is preliminary data.</text>
</comment>
<dbReference type="PROSITE" id="PS51935">
    <property type="entry name" value="NLPC_P60"/>
    <property type="match status" value="1"/>
</dbReference>
<feature type="domain" description="NlpC/P60" evidence="6">
    <location>
        <begin position="38"/>
        <end position="154"/>
    </location>
</feature>
<sequence length="154" mass="16701">MKKLRTLFLTTAIILGISATTIATTQVTASANHVSNTQNKYANVANYARRSVGTRYVWGGTTPRGFDCSGFVQYVFRMAAGKNLPRTAQQQSLVVRPINVRDAKAGDLLFWGSRGRSYHVAISLGNGNFINAVNPRVGVNINHMGAPTFAGRLN</sequence>
<dbReference type="GO" id="GO:0008234">
    <property type="term" value="F:cysteine-type peptidase activity"/>
    <property type="evidence" value="ECO:0007669"/>
    <property type="project" value="UniProtKB-KW"/>
</dbReference>
<keyword evidence="5" id="KW-0732">Signal</keyword>
<dbReference type="InterPro" id="IPR051202">
    <property type="entry name" value="Peptidase_C40"/>
</dbReference>
<reference evidence="7 8" key="1">
    <citation type="submission" date="2020-04" db="EMBL/GenBank/DDBJ databases">
        <title>MicrobeNet Type strains.</title>
        <authorList>
            <person name="Nicholson A.C."/>
        </authorList>
    </citation>
    <scope>NUCLEOTIDE SEQUENCE [LARGE SCALE GENOMIC DNA]</scope>
    <source>
        <strain evidence="7 8">CCUG 61472</strain>
    </source>
</reference>
<evidence type="ECO:0000313" key="8">
    <source>
        <dbReference type="Proteomes" id="UP000549765"/>
    </source>
</evidence>
<dbReference type="Proteomes" id="UP000549765">
    <property type="component" value="Unassembled WGS sequence"/>
</dbReference>
<dbReference type="RefSeq" id="WP_168722488.1">
    <property type="nucleotide sequence ID" value="NZ_JAAXPN010000009.1"/>
</dbReference>
<evidence type="ECO:0000256" key="5">
    <source>
        <dbReference type="SAM" id="SignalP"/>
    </source>
</evidence>
<dbReference type="InterPro" id="IPR038765">
    <property type="entry name" value="Papain-like_cys_pep_sf"/>
</dbReference>
<dbReference type="Pfam" id="PF00877">
    <property type="entry name" value="NLPC_P60"/>
    <property type="match status" value="1"/>
</dbReference>
<evidence type="ECO:0000259" key="6">
    <source>
        <dbReference type="PROSITE" id="PS51935"/>
    </source>
</evidence>
<evidence type="ECO:0000256" key="2">
    <source>
        <dbReference type="ARBA" id="ARBA00022670"/>
    </source>
</evidence>
<comment type="similarity">
    <text evidence="1">Belongs to the peptidase C40 family.</text>
</comment>
<dbReference type="PANTHER" id="PTHR47053:SF1">
    <property type="entry name" value="MUREIN DD-ENDOPEPTIDASE MEPH-RELATED"/>
    <property type="match status" value="1"/>
</dbReference>
<dbReference type="GO" id="GO:0006508">
    <property type="term" value="P:proteolysis"/>
    <property type="evidence" value="ECO:0007669"/>
    <property type="project" value="UniProtKB-KW"/>
</dbReference>
<keyword evidence="8" id="KW-1185">Reference proteome</keyword>
<keyword evidence="4" id="KW-0788">Thiol protease</keyword>
<dbReference type="EMBL" id="JAAXPN010000009">
    <property type="protein sequence ID" value="NKZ24692.1"/>
    <property type="molecule type" value="Genomic_DNA"/>
</dbReference>
<dbReference type="InterPro" id="IPR000064">
    <property type="entry name" value="NLP_P60_dom"/>
</dbReference>
<dbReference type="Gene3D" id="3.90.1720.10">
    <property type="entry name" value="endopeptidase domain like (from Nostoc punctiforme)"/>
    <property type="match status" value="1"/>
</dbReference>
<organism evidence="7 8">
    <name type="scientific">Periweissella fabalis</name>
    <dbReference type="NCBI Taxonomy" id="1070421"/>
    <lineage>
        <taxon>Bacteria</taxon>
        <taxon>Bacillati</taxon>
        <taxon>Bacillota</taxon>
        <taxon>Bacilli</taxon>
        <taxon>Lactobacillales</taxon>
        <taxon>Lactobacillaceae</taxon>
        <taxon>Periweissella</taxon>
    </lineage>
</organism>
<dbReference type="AlphaFoldDB" id="A0A7X6S476"/>
<proteinExistence type="inferred from homology"/>
<accession>A0A7X6S476</accession>
<feature type="signal peptide" evidence="5">
    <location>
        <begin position="1"/>
        <end position="23"/>
    </location>
</feature>
<feature type="chain" id="PRO_5038919774" evidence="5">
    <location>
        <begin position="24"/>
        <end position="154"/>
    </location>
</feature>
<evidence type="ECO:0000256" key="1">
    <source>
        <dbReference type="ARBA" id="ARBA00007074"/>
    </source>
</evidence>
<keyword evidence="2" id="KW-0645">Protease</keyword>
<name>A0A7X6S476_9LACO</name>
<protein>
    <submittedName>
        <fullName evidence="7">C40 family peptidase</fullName>
    </submittedName>
</protein>
<dbReference type="SUPFAM" id="SSF54001">
    <property type="entry name" value="Cysteine proteinases"/>
    <property type="match status" value="1"/>
</dbReference>
<dbReference type="PANTHER" id="PTHR47053">
    <property type="entry name" value="MUREIN DD-ENDOPEPTIDASE MEPH-RELATED"/>
    <property type="match status" value="1"/>
</dbReference>
<keyword evidence="3" id="KW-0378">Hydrolase</keyword>
<evidence type="ECO:0000256" key="3">
    <source>
        <dbReference type="ARBA" id="ARBA00022801"/>
    </source>
</evidence>
<gene>
    <name evidence="7" type="ORF">HF964_07790</name>
</gene>